<evidence type="ECO:0000313" key="7">
    <source>
        <dbReference type="EMBL" id="TFY57163.1"/>
    </source>
</evidence>
<dbReference type="InterPro" id="IPR036259">
    <property type="entry name" value="MFS_trans_sf"/>
</dbReference>
<protein>
    <recommendedName>
        <fullName evidence="6">Major facilitator superfamily (MFS) profile domain-containing protein</fullName>
    </recommendedName>
</protein>
<feature type="transmembrane region" description="Helical" evidence="5">
    <location>
        <begin position="198"/>
        <end position="220"/>
    </location>
</feature>
<name>A0A4Y9Y5S8_9APHY</name>
<feature type="transmembrane region" description="Helical" evidence="5">
    <location>
        <begin position="272"/>
        <end position="293"/>
    </location>
</feature>
<evidence type="ECO:0000256" key="1">
    <source>
        <dbReference type="ARBA" id="ARBA00004141"/>
    </source>
</evidence>
<organism evidence="7 8">
    <name type="scientific">Rhodofomes roseus</name>
    <dbReference type="NCBI Taxonomy" id="34475"/>
    <lineage>
        <taxon>Eukaryota</taxon>
        <taxon>Fungi</taxon>
        <taxon>Dikarya</taxon>
        <taxon>Basidiomycota</taxon>
        <taxon>Agaricomycotina</taxon>
        <taxon>Agaricomycetes</taxon>
        <taxon>Polyporales</taxon>
        <taxon>Rhodofomes</taxon>
    </lineage>
</organism>
<feature type="transmembrane region" description="Helical" evidence="5">
    <location>
        <begin position="72"/>
        <end position="97"/>
    </location>
</feature>
<dbReference type="EMBL" id="SEKV01000448">
    <property type="protein sequence ID" value="TFY57163.1"/>
    <property type="molecule type" value="Genomic_DNA"/>
</dbReference>
<evidence type="ECO:0000256" key="3">
    <source>
        <dbReference type="ARBA" id="ARBA00022989"/>
    </source>
</evidence>
<feature type="transmembrane region" description="Helical" evidence="5">
    <location>
        <begin position="299"/>
        <end position="321"/>
    </location>
</feature>
<dbReference type="Proteomes" id="UP000298390">
    <property type="component" value="Unassembled WGS sequence"/>
</dbReference>
<evidence type="ECO:0000256" key="2">
    <source>
        <dbReference type="ARBA" id="ARBA00022692"/>
    </source>
</evidence>
<feature type="domain" description="Major facilitator superfamily (MFS) profile" evidence="6">
    <location>
        <begin position="74"/>
        <end position="350"/>
    </location>
</feature>
<evidence type="ECO:0000259" key="6">
    <source>
        <dbReference type="PROSITE" id="PS50850"/>
    </source>
</evidence>
<comment type="subcellular location">
    <subcellularLocation>
        <location evidence="1">Membrane</location>
        <topology evidence="1">Multi-pass membrane protein</topology>
    </subcellularLocation>
</comment>
<evidence type="ECO:0000256" key="4">
    <source>
        <dbReference type="ARBA" id="ARBA00023136"/>
    </source>
</evidence>
<feature type="transmembrane region" description="Helical" evidence="5">
    <location>
        <begin position="232"/>
        <end position="252"/>
    </location>
</feature>
<comment type="caution">
    <text evidence="7">The sequence shown here is derived from an EMBL/GenBank/DDBJ whole genome shotgun (WGS) entry which is preliminary data.</text>
</comment>
<reference evidence="7 8" key="1">
    <citation type="submission" date="2019-01" db="EMBL/GenBank/DDBJ databases">
        <title>Genome sequencing of the rare red list fungi Fomitopsis rosea.</title>
        <authorList>
            <person name="Buettner E."/>
            <person name="Kellner H."/>
        </authorList>
    </citation>
    <scope>NUCLEOTIDE SEQUENCE [LARGE SCALE GENOMIC DNA]</scope>
    <source>
        <strain evidence="7 8">DSM 105464</strain>
    </source>
</reference>
<proteinExistence type="predicted"/>
<dbReference type="PANTHER" id="PTHR23501:SF102">
    <property type="entry name" value="DRUG TRANSPORTER, PUTATIVE (AFU_ORTHOLOGUE AFUA_3G08530)-RELATED"/>
    <property type="match status" value="1"/>
</dbReference>
<evidence type="ECO:0000256" key="5">
    <source>
        <dbReference type="SAM" id="Phobius"/>
    </source>
</evidence>
<dbReference type="GO" id="GO:0005886">
    <property type="term" value="C:plasma membrane"/>
    <property type="evidence" value="ECO:0007669"/>
    <property type="project" value="TreeGrafter"/>
</dbReference>
<dbReference type="GO" id="GO:0022857">
    <property type="term" value="F:transmembrane transporter activity"/>
    <property type="evidence" value="ECO:0007669"/>
    <property type="project" value="InterPro"/>
</dbReference>
<evidence type="ECO:0000313" key="8">
    <source>
        <dbReference type="Proteomes" id="UP000298390"/>
    </source>
</evidence>
<dbReference type="Pfam" id="PF07690">
    <property type="entry name" value="MFS_1"/>
    <property type="match status" value="1"/>
</dbReference>
<keyword evidence="4 5" id="KW-0472">Membrane</keyword>
<keyword evidence="2 5" id="KW-0812">Transmembrane</keyword>
<sequence>MALQADERSLSEKTLVSISDSDSTLKRATLAGYGGDSHESLGTEVFSSDKEISPVTCQKPDNERRLTTSRLFFAHVGAAMALFLATTDATIVSTILPTITSQLSASSSQYTWVSVTYMLTQTAFQPLYGKVSDLVGRMTVLYSNIVIFAIGNALCAAAQNIQWLIMARAVAGIGGGGIVSLVWTITAEIVEVESQAKWSQALSVTWACSAIAGPVLGGVFSADQSGILSWRWAFLLNLPICAASSVALWCSLSGVNLGRSTDVTWGLLWKTFDFHGLFFFMAASSCIVIGLNVSSAIGWTSPLTLCLIILGLVIFIIGGMYDVRTKRNALFPPAVFTDLTIGKYINAFYF</sequence>
<keyword evidence="3 5" id="KW-1133">Transmembrane helix</keyword>
<dbReference type="PANTHER" id="PTHR23501">
    <property type="entry name" value="MAJOR FACILITATOR SUPERFAMILY"/>
    <property type="match status" value="1"/>
</dbReference>
<dbReference type="AlphaFoldDB" id="A0A4Y9Y5S8"/>
<dbReference type="SUPFAM" id="SSF103473">
    <property type="entry name" value="MFS general substrate transporter"/>
    <property type="match status" value="1"/>
</dbReference>
<dbReference type="InterPro" id="IPR020846">
    <property type="entry name" value="MFS_dom"/>
</dbReference>
<dbReference type="InterPro" id="IPR011701">
    <property type="entry name" value="MFS"/>
</dbReference>
<gene>
    <name evidence="7" type="ORF">EVJ58_g7195</name>
</gene>
<feature type="transmembrane region" description="Helical" evidence="5">
    <location>
        <begin position="140"/>
        <end position="159"/>
    </location>
</feature>
<dbReference type="Gene3D" id="1.20.1720.10">
    <property type="entry name" value="Multidrug resistance protein D"/>
    <property type="match status" value="1"/>
</dbReference>
<dbReference type="STRING" id="34475.A0A4Y9Y5S8"/>
<dbReference type="PROSITE" id="PS50850">
    <property type="entry name" value="MFS"/>
    <property type="match status" value="1"/>
</dbReference>
<accession>A0A4Y9Y5S8</accession>
<feature type="transmembrane region" description="Helical" evidence="5">
    <location>
        <begin position="165"/>
        <end position="186"/>
    </location>
</feature>